<proteinExistence type="predicted"/>
<evidence type="ECO:0000313" key="1">
    <source>
        <dbReference type="EMBL" id="SGZ02560.1"/>
    </source>
</evidence>
<protein>
    <submittedName>
        <fullName evidence="1">Uncharacterized protein</fullName>
    </submittedName>
</protein>
<sequence length="57" mass="6392">MFSGYTGLHILFVPKNEYADDVLCLLYTEATANDQYTLVKGKVNSSTCDTTDPKVNW</sequence>
<reference evidence="1 2" key="1">
    <citation type="submission" date="2016-11" db="EMBL/GenBank/DDBJ databases">
        <authorList>
            <person name="Jaros S."/>
            <person name="Januszkiewicz K."/>
            <person name="Wedrychowicz H."/>
        </authorList>
    </citation>
    <scope>NUCLEOTIDE SEQUENCE [LARGE SCALE GENOMIC DNA]</scope>
    <source>
        <strain evidence="1">NVI 5450</strain>
    </source>
</reference>
<gene>
    <name evidence="1" type="ORF">NVI5450_2571</name>
</gene>
<dbReference type="AlphaFoldDB" id="A0A1L0BHH3"/>
<organism evidence="1 2">
    <name type="scientific">Moritella viscosa</name>
    <dbReference type="NCBI Taxonomy" id="80854"/>
    <lineage>
        <taxon>Bacteria</taxon>
        <taxon>Pseudomonadati</taxon>
        <taxon>Pseudomonadota</taxon>
        <taxon>Gammaproteobacteria</taxon>
        <taxon>Alteromonadales</taxon>
        <taxon>Moritellaceae</taxon>
        <taxon>Moritella</taxon>
    </lineage>
</organism>
<evidence type="ECO:0000313" key="2">
    <source>
        <dbReference type="Proteomes" id="UP000183794"/>
    </source>
</evidence>
<name>A0A1L0BHH3_9GAMM</name>
<accession>A0A1L0BHH3</accession>
<dbReference type="EMBL" id="FPLD01000066">
    <property type="protein sequence ID" value="SGZ02560.1"/>
    <property type="molecule type" value="Genomic_DNA"/>
</dbReference>
<dbReference type="Proteomes" id="UP000183794">
    <property type="component" value="Unassembled WGS sequence"/>
</dbReference>